<comment type="caution">
    <text evidence="2">The sequence shown here is derived from an EMBL/GenBank/DDBJ whole genome shotgun (WGS) entry which is preliminary data.</text>
</comment>
<name>A0ABX3GMC2_9BACL</name>
<dbReference type="Pfam" id="PF13443">
    <property type="entry name" value="HTH_26"/>
    <property type="match status" value="1"/>
</dbReference>
<sequence length="80" mass="8929">MKNMFSLHCNLAQILANKEITPYKLSKETNERIGTIYKLANNDVEGARLPASLLANVCGYLDITLDELFTIVGNKKEGEQ</sequence>
<dbReference type="Proteomes" id="UP000187158">
    <property type="component" value="Unassembled WGS sequence"/>
</dbReference>
<evidence type="ECO:0000313" key="3">
    <source>
        <dbReference type="Proteomes" id="UP000187158"/>
    </source>
</evidence>
<accession>A0ABX3GMC2</accession>
<keyword evidence="3" id="KW-1185">Reference proteome</keyword>
<reference evidence="2 3" key="1">
    <citation type="submission" date="2016-11" db="EMBL/GenBank/DDBJ databases">
        <title>Paenibacillus species isolates.</title>
        <authorList>
            <person name="Beno S.M."/>
        </authorList>
    </citation>
    <scope>NUCLEOTIDE SEQUENCE [LARGE SCALE GENOMIC DNA]</scope>
    <source>
        <strain evidence="2 3">FSL H7-0433</strain>
    </source>
</reference>
<feature type="domain" description="HTH cro/C1-type" evidence="1">
    <location>
        <begin position="10"/>
        <end position="72"/>
    </location>
</feature>
<dbReference type="SUPFAM" id="SSF47413">
    <property type="entry name" value="lambda repressor-like DNA-binding domains"/>
    <property type="match status" value="1"/>
</dbReference>
<dbReference type="InterPro" id="IPR001387">
    <property type="entry name" value="Cro/C1-type_HTH"/>
</dbReference>
<dbReference type="RefSeq" id="WP_076219108.1">
    <property type="nucleotide sequence ID" value="NZ_MPVM01000007.1"/>
</dbReference>
<dbReference type="InterPro" id="IPR010982">
    <property type="entry name" value="Lambda_DNA-bd_dom_sf"/>
</dbReference>
<dbReference type="EMBL" id="MPVP01000093">
    <property type="protein sequence ID" value="OMD33134.1"/>
    <property type="molecule type" value="Genomic_DNA"/>
</dbReference>
<proteinExistence type="predicted"/>
<organism evidence="2 3">
    <name type="scientific">Paenibacillus odorifer</name>
    <dbReference type="NCBI Taxonomy" id="189426"/>
    <lineage>
        <taxon>Bacteria</taxon>
        <taxon>Bacillati</taxon>
        <taxon>Bacillota</taxon>
        <taxon>Bacilli</taxon>
        <taxon>Bacillales</taxon>
        <taxon>Paenibacillaceae</taxon>
        <taxon>Paenibacillus</taxon>
    </lineage>
</organism>
<gene>
    <name evidence="2" type="ORF">BSO21_15645</name>
</gene>
<evidence type="ECO:0000259" key="1">
    <source>
        <dbReference type="Pfam" id="PF13443"/>
    </source>
</evidence>
<evidence type="ECO:0000313" key="2">
    <source>
        <dbReference type="EMBL" id="OMD33134.1"/>
    </source>
</evidence>
<protein>
    <recommendedName>
        <fullName evidence="1">HTH cro/C1-type domain-containing protein</fullName>
    </recommendedName>
</protein>